<evidence type="ECO:0000313" key="2">
    <source>
        <dbReference type="EMBL" id="GGV03567.1"/>
    </source>
</evidence>
<keyword evidence="3" id="KW-1185">Reference proteome</keyword>
<evidence type="ECO:0000256" key="1">
    <source>
        <dbReference type="SAM" id="MobiDB-lite"/>
    </source>
</evidence>
<feature type="compositionally biased region" description="Polar residues" evidence="1">
    <location>
        <begin position="48"/>
        <end position="63"/>
    </location>
</feature>
<gene>
    <name evidence="2" type="ORF">GCM10010211_83490</name>
</gene>
<comment type="caution">
    <text evidence="2">The sequence shown here is derived from an EMBL/GenBank/DDBJ whole genome shotgun (WGS) entry which is preliminary data.</text>
</comment>
<protein>
    <submittedName>
        <fullName evidence="2">Uncharacterized protein</fullName>
    </submittedName>
</protein>
<dbReference type="Proteomes" id="UP000654471">
    <property type="component" value="Unassembled WGS sequence"/>
</dbReference>
<organism evidence="2 3">
    <name type="scientific">Streptomyces albospinus</name>
    <dbReference type="NCBI Taxonomy" id="285515"/>
    <lineage>
        <taxon>Bacteria</taxon>
        <taxon>Bacillati</taxon>
        <taxon>Actinomycetota</taxon>
        <taxon>Actinomycetes</taxon>
        <taxon>Kitasatosporales</taxon>
        <taxon>Streptomycetaceae</taxon>
        <taxon>Streptomyces</taxon>
    </lineage>
</organism>
<evidence type="ECO:0000313" key="3">
    <source>
        <dbReference type="Proteomes" id="UP000654471"/>
    </source>
</evidence>
<dbReference type="EMBL" id="BMRP01000087">
    <property type="protein sequence ID" value="GGV03567.1"/>
    <property type="molecule type" value="Genomic_DNA"/>
</dbReference>
<accession>A0ABQ2VPB3</accession>
<reference evidence="3" key="1">
    <citation type="journal article" date="2019" name="Int. J. Syst. Evol. Microbiol.">
        <title>The Global Catalogue of Microorganisms (GCM) 10K type strain sequencing project: providing services to taxonomists for standard genome sequencing and annotation.</title>
        <authorList>
            <consortium name="The Broad Institute Genomics Platform"/>
            <consortium name="The Broad Institute Genome Sequencing Center for Infectious Disease"/>
            <person name="Wu L."/>
            <person name="Ma J."/>
        </authorList>
    </citation>
    <scope>NUCLEOTIDE SEQUENCE [LARGE SCALE GENOMIC DNA]</scope>
    <source>
        <strain evidence="3">JCM 3399</strain>
    </source>
</reference>
<name>A0ABQ2VPB3_9ACTN</name>
<feature type="region of interest" description="Disordered" evidence="1">
    <location>
        <begin position="44"/>
        <end position="69"/>
    </location>
</feature>
<sequence length="69" mass="7457">MRQWQPSELTAVSCNADGPDSWLAEAVLQYGGRLEVVVPAREYRADTPTGTTPSMTRCSSGPPTYTKPA</sequence>
<proteinExistence type="predicted"/>